<reference evidence="2" key="1">
    <citation type="submission" date="2022-11" db="UniProtKB">
        <authorList>
            <consortium name="WormBaseParasite"/>
        </authorList>
    </citation>
    <scope>IDENTIFICATION</scope>
</reference>
<dbReference type="Proteomes" id="UP000887579">
    <property type="component" value="Unplaced"/>
</dbReference>
<proteinExistence type="predicted"/>
<evidence type="ECO:0000313" key="1">
    <source>
        <dbReference type="Proteomes" id="UP000887579"/>
    </source>
</evidence>
<organism evidence="1 2">
    <name type="scientific">Panagrolaimus sp. ES5</name>
    <dbReference type="NCBI Taxonomy" id="591445"/>
    <lineage>
        <taxon>Eukaryota</taxon>
        <taxon>Metazoa</taxon>
        <taxon>Ecdysozoa</taxon>
        <taxon>Nematoda</taxon>
        <taxon>Chromadorea</taxon>
        <taxon>Rhabditida</taxon>
        <taxon>Tylenchina</taxon>
        <taxon>Panagrolaimomorpha</taxon>
        <taxon>Panagrolaimoidea</taxon>
        <taxon>Panagrolaimidae</taxon>
        <taxon>Panagrolaimus</taxon>
    </lineage>
</organism>
<name>A0AC34GH08_9BILA</name>
<evidence type="ECO:0000313" key="2">
    <source>
        <dbReference type="WBParaSite" id="ES5_v2.g28751.t1"/>
    </source>
</evidence>
<dbReference type="WBParaSite" id="ES5_v2.g28751.t1">
    <property type="protein sequence ID" value="ES5_v2.g28751.t1"/>
    <property type="gene ID" value="ES5_v2.g28751"/>
</dbReference>
<accession>A0AC34GH08</accession>
<sequence length="156" mass="16373">MKFTYVTDKQTNTFSNLPRGQTYQGDAESVATSATLKFEKQFPEATTPPLPTPKSTDSGTNAASASLKFEKQFPDATTPPQPSPLSSSAPAKTTEAEKLKPSSDGSDSSARKVAALSLPASPPPPYSTSVTQTATWITSSSSNNSKAKREVAPSTI</sequence>
<protein>
    <submittedName>
        <fullName evidence="2">Uncharacterized protein</fullName>
    </submittedName>
</protein>